<feature type="domain" description="ATRX C-terminal" evidence="12">
    <location>
        <begin position="405"/>
        <end position="465"/>
    </location>
</feature>
<evidence type="ECO:0000256" key="5">
    <source>
        <dbReference type="ARBA" id="ARBA00022763"/>
    </source>
</evidence>
<keyword evidence="7" id="KW-0067">ATP-binding</keyword>
<gene>
    <name evidence="13" type="ORF">H4Q32_030277</name>
</gene>
<keyword evidence="4" id="KW-0547">Nucleotide-binding</keyword>
<dbReference type="InterPro" id="IPR058901">
    <property type="entry name" value="ATRX_C"/>
</dbReference>
<organism evidence="13 14">
    <name type="scientific">Labeo rohita</name>
    <name type="common">Indian major carp</name>
    <name type="synonym">Cyprinus rohita</name>
    <dbReference type="NCBI Taxonomy" id="84645"/>
    <lineage>
        <taxon>Eukaryota</taxon>
        <taxon>Metazoa</taxon>
        <taxon>Chordata</taxon>
        <taxon>Craniata</taxon>
        <taxon>Vertebrata</taxon>
        <taxon>Euteleostomi</taxon>
        <taxon>Actinopterygii</taxon>
        <taxon>Neopterygii</taxon>
        <taxon>Teleostei</taxon>
        <taxon>Ostariophysi</taxon>
        <taxon>Cypriniformes</taxon>
        <taxon>Cyprinidae</taxon>
        <taxon>Labeoninae</taxon>
        <taxon>Labeonini</taxon>
        <taxon>Labeo</taxon>
    </lineage>
</organism>
<proteinExistence type="inferred from homology"/>
<comment type="catalytic activity">
    <reaction evidence="11">
        <text>ATP + H2O = ADP + phosphate + H(+)</text>
        <dbReference type="Rhea" id="RHEA:13065"/>
        <dbReference type="ChEBI" id="CHEBI:15377"/>
        <dbReference type="ChEBI" id="CHEBI:15378"/>
        <dbReference type="ChEBI" id="CHEBI:30616"/>
        <dbReference type="ChEBI" id="CHEBI:43474"/>
        <dbReference type="ChEBI" id="CHEBI:456216"/>
        <dbReference type="EC" id="3.6.4.12"/>
    </reaction>
</comment>
<evidence type="ECO:0000256" key="11">
    <source>
        <dbReference type="ARBA" id="ARBA00047995"/>
    </source>
</evidence>
<keyword evidence="9" id="KW-0234">DNA repair</keyword>
<evidence type="ECO:0000256" key="2">
    <source>
        <dbReference type="ARBA" id="ARBA00007025"/>
    </source>
</evidence>
<evidence type="ECO:0000256" key="6">
    <source>
        <dbReference type="ARBA" id="ARBA00022801"/>
    </source>
</evidence>
<comment type="caution">
    <text evidence="13">The sequence shown here is derived from an EMBL/GenBank/DDBJ whole genome shotgun (WGS) entry which is preliminary data.</text>
</comment>
<keyword evidence="14" id="KW-1185">Reference proteome</keyword>
<accession>A0ABQ8M2Z8</accession>
<evidence type="ECO:0000313" key="14">
    <source>
        <dbReference type="Proteomes" id="UP000830375"/>
    </source>
</evidence>
<evidence type="ECO:0000313" key="13">
    <source>
        <dbReference type="EMBL" id="KAI2657277.1"/>
    </source>
</evidence>
<evidence type="ECO:0000256" key="8">
    <source>
        <dbReference type="ARBA" id="ARBA00023125"/>
    </source>
</evidence>
<comment type="subcellular location">
    <subcellularLocation>
        <location evidence="1">Nucleus</location>
    </subcellularLocation>
</comment>
<keyword evidence="6" id="KW-0378">Hydrolase</keyword>
<dbReference type="Pfam" id="PF26143">
    <property type="entry name" value="ATRX_C"/>
    <property type="match status" value="2"/>
</dbReference>
<keyword evidence="8" id="KW-0238">DNA-binding</keyword>
<keyword evidence="10" id="KW-0539">Nucleus</keyword>
<dbReference type="Proteomes" id="UP000830375">
    <property type="component" value="Unassembled WGS sequence"/>
</dbReference>
<reference evidence="13 14" key="1">
    <citation type="submission" date="2022-01" db="EMBL/GenBank/DDBJ databases">
        <title>A high-quality chromosome-level genome assembly of rohu carp, Labeo rohita.</title>
        <authorList>
            <person name="Arick M.A. II"/>
            <person name="Hsu C.-Y."/>
            <person name="Magbanua Z."/>
            <person name="Pechanova O."/>
            <person name="Grover C."/>
            <person name="Miller E."/>
            <person name="Thrash A."/>
            <person name="Ezzel L."/>
            <person name="Alam S."/>
            <person name="Benzie J."/>
            <person name="Hamilton M."/>
            <person name="Karsi A."/>
            <person name="Lawrence M.L."/>
            <person name="Peterson D.G."/>
        </authorList>
    </citation>
    <scope>NUCLEOTIDE SEQUENCE [LARGE SCALE GENOMIC DNA]</scope>
    <source>
        <strain evidence="14">BAU-BD-2019</strain>
        <tissue evidence="13">Blood</tissue>
    </source>
</reference>
<evidence type="ECO:0000256" key="1">
    <source>
        <dbReference type="ARBA" id="ARBA00004123"/>
    </source>
</evidence>
<evidence type="ECO:0000256" key="4">
    <source>
        <dbReference type="ARBA" id="ARBA00022741"/>
    </source>
</evidence>
<protein>
    <recommendedName>
        <fullName evidence="3">DNA helicase</fullName>
        <ecNumber evidence="3">3.6.4.12</ecNumber>
    </recommendedName>
</protein>
<evidence type="ECO:0000256" key="7">
    <source>
        <dbReference type="ARBA" id="ARBA00022840"/>
    </source>
</evidence>
<evidence type="ECO:0000256" key="10">
    <source>
        <dbReference type="ARBA" id="ARBA00023242"/>
    </source>
</evidence>
<evidence type="ECO:0000256" key="9">
    <source>
        <dbReference type="ARBA" id="ARBA00023204"/>
    </source>
</evidence>
<dbReference type="PANTHER" id="PTHR46357:SF1">
    <property type="entry name" value="TRANSCRIPTIONAL REGULATOR ATRX"/>
    <property type="match status" value="1"/>
</dbReference>
<evidence type="ECO:0000259" key="12">
    <source>
        <dbReference type="Pfam" id="PF26143"/>
    </source>
</evidence>
<dbReference type="EC" id="3.6.4.12" evidence="3"/>
<comment type="similarity">
    <text evidence="2">Belongs to the SNF2/RAD54 helicase family.</text>
</comment>
<feature type="domain" description="ATRX C-terminal" evidence="12">
    <location>
        <begin position="332"/>
        <end position="368"/>
    </location>
</feature>
<name>A0ABQ8M2Z8_LABRO</name>
<keyword evidence="5" id="KW-0227">DNA damage</keyword>
<dbReference type="EMBL" id="JACTAM010000014">
    <property type="protein sequence ID" value="KAI2657277.1"/>
    <property type="molecule type" value="Genomic_DNA"/>
</dbReference>
<evidence type="ECO:0000256" key="3">
    <source>
        <dbReference type="ARBA" id="ARBA00012551"/>
    </source>
</evidence>
<sequence>MWDVNPSFFDPFSSKDPFLAELLHSYKDHIVGYHEHDSLLDHKEEEALSEEDRKAAWAEYEAEKKVVMDALKRTSSEESSCSEGPIIPLHKCSETCVSVAAIRAGVSAAHLLVPGLNTGHSAVECVYELHAPKTQLEGGIGRICLGSSFTHKHSHPADLQRGNVMFRAVRQTQLGQDPNRGSHGCTSGFFGSSSDPLAGNYSSPRAFARSQTNPVKVANRVENKGLSMRFNQPSYSQMGVGAGPNSYFPFNVAALASMSNQQLEVGNELHMLFSHSFGRQLIVTCVLGHRRRLACALPAAIYQCWPSQIQRFVSSSSFCVYSHTLFSPSVFKDLINQGRQKVMEATNALKSVPREPLEDIVAQVVSDWREGDSLRQKALTAHFIELEMLDCALNNCWMCLRECDECWKENPSLPENQVQSMALGRQAGYELEIKHREAVYRDVLSKQQTLMMYVQKVIANRKVQEQQLAMARQGLLLNQLAMQNGLTAPMNQMDLLGLYQQLGALQGLPSSQLGKNPGPSKGL</sequence>
<dbReference type="InterPro" id="IPR052131">
    <property type="entry name" value="ATRX_domain-containing"/>
</dbReference>
<dbReference type="PANTHER" id="PTHR46357">
    <property type="entry name" value="TRANSCRIPTIONAL REGULATOR ATRX"/>
    <property type="match status" value="1"/>
</dbReference>